<evidence type="ECO:0000313" key="2">
    <source>
        <dbReference type="EMBL" id="NNM45958.1"/>
    </source>
</evidence>
<accession>A0A849HEX8</accession>
<keyword evidence="1" id="KW-0812">Transmembrane</keyword>
<dbReference type="EMBL" id="JABEPQ010000001">
    <property type="protein sequence ID" value="NNM45958.1"/>
    <property type="molecule type" value="Genomic_DNA"/>
</dbReference>
<evidence type="ECO:0000313" key="3">
    <source>
        <dbReference type="Proteomes" id="UP000588586"/>
    </source>
</evidence>
<gene>
    <name evidence="2" type="ORF">HJG52_08050</name>
</gene>
<keyword evidence="1" id="KW-1133">Transmembrane helix</keyword>
<name>A0A849HEX8_9MICO</name>
<reference evidence="2 3" key="1">
    <citation type="submission" date="2020-04" db="EMBL/GenBank/DDBJ databases">
        <title>Knoellia sp. isolate from air conditioner.</title>
        <authorList>
            <person name="Chea S."/>
            <person name="Kim D.-U."/>
        </authorList>
    </citation>
    <scope>NUCLEOTIDE SEQUENCE [LARGE SCALE GENOMIC DNA]</scope>
    <source>
        <strain evidence="2 3">DB2414S</strain>
    </source>
</reference>
<keyword evidence="1" id="KW-0472">Membrane</keyword>
<evidence type="ECO:0000256" key="1">
    <source>
        <dbReference type="SAM" id="Phobius"/>
    </source>
</evidence>
<organism evidence="2 3">
    <name type="scientific">Knoellia koreensis</name>
    <dbReference type="NCBI Taxonomy" id="2730921"/>
    <lineage>
        <taxon>Bacteria</taxon>
        <taxon>Bacillati</taxon>
        <taxon>Actinomycetota</taxon>
        <taxon>Actinomycetes</taxon>
        <taxon>Micrococcales</taxon>
        <taxon>Intrasporangiaceae</taxon>
        <taxon>Knoellia</taxon>
    </lineage>
</organism>
<dbReference type="Pfam" id="PF14030">
    <property type="entry name" value="DUF4245"/>
    <property type="match status" value="1"/>
</dbReference>
<dbReference type="Proteomes" id="UP000588586">
    <property type="component" value="Unassembled WGS sequence"/>
</dbReference>
<keyword evidence="3" id="KW-1185">Reference proteome</keyword>
<feature type="transmembrane region" description="Helical" evidence="1">
    <location>
        <begin position="50"/>
        <end position="69"/>
    </location>
</feature>
<proteinExistence type="predicted"/>
<dbReference type="AlphaFoldDB" id="A0A849HEX8"/>
<protein>
    <submittedName>
        <fullName evidence="2">DUF4245 domain-containing protein</fullName>
    </submittedName>
</protein>
<comment type="caution">
    <text evidence="2">The sequence shown here is derived from an EMBL/GenBank/DDBJ whole genome shotgun (WGS) entry which is preliminary data.</text>
</comment>
<sequence length="219" mass="23445">MHRSFTRRRVSAVRAYRGRAGWRGSGLVGDDGAVSTPAPRSSYASGSVANLVRSLLVIVAIVVVLIAIVPRVNTVSQPPVDVSAKATEVAAETGWPIEAPQGLPDGWKATSVRYVRSTDGLMTWHAGYQSPKGNYVALEQTKDATQEWIAAQTNRPKRVGDVQAAGVTWETFERGAKVQNSMVHRAESADQLTSIITGTGTFEELKAFANALEPVAKAS</sequence>
<dbReference type="InterPro" id="IPR025339">
    <property type="entry name" value="DUF4245"/>
</dbReference>